<gene>
    <name evidence="3" type="ORF">SanaruYs_39380</name>
</gene>
<dbReference type="AlphaFoldDB" id="A0A401UFL9"/>
<dbReference type="InterPro" id="IPR001387">
    <property type="entry name" value="Cro/C1-type_HTH"/>
</dbReference>
<comment type="caution">
    <text evidence="3">The sequence shown here is derived from an EMBL/GenBank/DDBJ whole genome shotgun (WGS) entry which is preliminary data.</text>
</comment>
<keyword evidence="1" id="KW-0238">DNA-binding</keyword>
<dbReference type="PANTHER" id="PTHR46558:SF11">
    <property type="entry name" value="HTH-TYPE TRANSCRIPTIONAL REGULATOR XRE"/>
    <property type="match status" value="1"/>
</dbReference>
<feature type="domain" description="HTH cro/C1-type" evidence="2">
    <location>
        <begin position="10"/>
        <end position="61"/>
    </location>
</feature>
<dbReference type="InterPro" id="IPR049639">
    <property type="entry name" value="RstR"/>
</dbReference>
<evidence type="ECO:0000259" key="2">
    <source>
        <dbReference type="PROSITE" id="PS50943"/>
    </source>
</evidence>
<name>A0A401UFL9_9BACT</name>
<dbReference type="CDD" id="cd00093">
    <property type="entry name" value="HTH_XRE"/>
    <property type="match status" value="1"/>
</dbReference>
<dbReference type="RefSeq" id="WP_127124347.1">
    <property type="nucleotide sequence ID" value="NZ_BHXQ01000011.1"/>
</dbReference>
<dbReference type="Pfam" id="PF01381">
    <property type="entry name" value="HTH_3"/>
    <property type="match status" value="1"/>
</dbReference>
<dbReference type="Proteomes" id="UP000288227">
    <property type="component" value="Unassembled WGS sequence"/>
</dbReference>
<sequence>MTIGEHIMLLRKQKGLSQADLGKAIGTSGDIVGRYERNIMSPSIEVIIKMADALEISIDYLVGKTTLQLDKVTLDRLEEIGKLNDDARQYILNHLDLMIRDFKTKKAYAR</sequence>
<dbReference type="Gene3D" id="1.10.260.40">
    <property type="entry name" value="lambda repressor-like DNA-binding domains"/>
    <property type="match status" value="1"/>
</dbReference>
<proteinExistence type="predicted"/>
<dbReference type="SUPFAM" id="SSF47413">
    <property type="entry name" value="lambda repressor-like DNA-binding domains"/>
    <property type="match status" value="1"/>
</dbReference>
<evidence type="ECO:0000313" key="3">
    <source>
        <dbReference type="EMBL" id="GCC53693.1"/>
    </source>
</evidence>
<dbReference type="NCBIfam" id="NF041951">
    <property type="entry name" value="phage_RstR"/>
    <property type="match status" value="1"/>
</dbReference>
<evidence type="ECO:0000313" key="4">
    <source>
        <dbReference type="Proteomes" id="UP000288227"/>
    </source>
</evidence>
<organism evidence="3 4">
    <name type="scientific">Chryseotalea sanaruensis</name>
    <dbReference type="NCBI Taxonomy" id="2482724"/>
    <lineage>
        <taxon>Bacteria</taxon>
        <taxon>Pseudomonadati</taxon>
        <taxon>Bacteroidota</taxon>
        <taxon>Cytophagia</taxon>
        <taxon>Cytophagales</taxon>
        <taxon>Chryseotaleaceae</taxon>
        <taxon>Chryseotalea</taxon>
    </lineage>
</organism>
<accession>A0A401UFL9</accession>
<dbReference type="PROSITE" id="PS50943">
    <property type="entry name" value="HTH_CROC1"/>
    <property type="match status" value="1"/>
</dbReference>
<dbReference type="SMART" id="SM00530">
    <property type="entry name" value="HTH_XRE"/>
    <property type="match status" value="1"/>
</dbReference>
<dbReference type="EMBL" id="BHXQ01000011">
    <property type="protein sequence ID" value="GCC53693.1"/>
    <property type="molecule type" value="Genomic_DNA"/>
</dbReference>
<dbReference type="OrthoDB" id="955486at2"/>
<evidence type="ECO:0000256" key="1">
    <source>
        <dbReference type="ARBA" id="ARBA00023125"/>
    </source>
</evidence>
<dbReference type="PANTHER" id="PTHR46558">
    <property type="entry name" value="TRACRIPTIONAL REGULATORY PROTEIN-RELATED-RELATED"/>
    <property type="match status" value="1"/>
</dbReference>
<protein>
    <submittedName>
        <fullName evidence="3">XRE family transcriptional regulator</fullName>
    </submittedName>
</protein>
<reference evidence="3 4" key="1">
    <citation type="submission" date="2018-11" db="EMBL/GenBank/DDBJ databases">
        <title>Chryseotalea sanarue gen. nov., sp., nov., a member of the family Cytophagaceae, isolated from a brackish lake in Hamamatsu Japan.</title>
        <authorList>
            <person name="Maejima Y."/>
            <person name="Iino T."/>
            <person name="Muraguchi Y."/>
            <person name="Fukuda K."/>
            <person name="Ohkuma M."/>
            <person name="Moriuchi R."/>
            <person name="Dohra H."/>
            <person name="Kimbara K."/>
            <person name="Shintani M."/>
        </authorList>
    </citation>
    <scope>NUCLEOTIDE SEQUENCE [LARGE SCALE GENOMIC DNA]</scope>
    <source>
        <strain evidence="3 4">Ys</strain>
    </source>
</reference>
<dbReference type="InterPro" id="IPR010982">
    <property type="entry name" value="Lambda_DNA-bd_dom_sf"/>
</dbReference>
<keyword evidence="4" id="KW-1185">Reference proteome</keyword>
<dbReference type="GO" id="GO:0003677">
    <property type="term" value="F:DNA binding"/>
    <property type="evidence" value="ECO:0007669"/>
    <property type="project" value="UniProtKB-KW"/>
</dbReference>